<feature type="transmembrane region" description="Helical" evidence="1">
    <location>
        <begin position="20"/>
        <end position="40"/>
    </location>
</feature>
<keyword evidence="1" id="KW-1133">Transmembrane helix</keyword>
<organism evidence="2 3">
    <name type="scientific">Clostridium sardiniense</name>
    <name type="common">Clostridium absonum</name>
    <dbReference type="NCBI Taxonomy" id="29369"/>
    <lineage>
        <taxon>Bacteria</taxon>
        <taxon>Bacillati</taxon>
        <taxon>Bacillota</taxon>
        <taxon>Clostridia</taxon>
        <taxon>Eubacteriales</taxon>
        <taxon>Clostridiaceae</taxon>
        <taxon>Clostridium</taxon>
    </lineage>
</organism>
<reference evidence="2 3" key="1">
    <citation type="journal article" date="2021" name="Cell Host Microbe">
        <title>in vivo commensal control of Clostridioides difficile virulence.</title>
        <authorList>
            <person name="Girinathan B.P."/>
            <person name="Dibenedetto N."/>
            <person name="Worley J.N."/>
            <person name="Peltier J."/>
            <person name="Arrieta-Ortiz M.L."/>
            <person name="Rupa Christinal Immanuel S."/>
            <person name="Lavin R."/>
            <person name="Delaney M.L."/>
            <person name="Cummins C."/>
            <person name="Hoffmann M."/>
            <person name="Luo Y."/>
            <person name="Gonzalez-Escalona N."/>
            <person name="Allard M."/>
            <person name="Onderdonk A.B."/>
            <person name="Gerber G.K."/>
            <person name="Sonenshein A.L."/>
            <person name="Baliga N."/>
            <person name="Dupuy B."/>
            <person name="Bry L."/>
        </authorList>
    </citation>
    <scope>NUCLEOTIDE SEQUENCE [LARGE SCALE GENOMIC DNA]</scope>
    <source>
        <strain evidence="2 3">DSM 599</strain>
    </source>
</reference>
<name>A0ABS7L082_CLOSR</name>
<comment type="caution">
    <text evidence="2">The sequence shown here is derived from an EMBL/GenBank/DDBJ whole genome shotgun (WGS) entry which is preliminary data.</text>
</comment>
<keyword evidence="1" id="KW-0812">Transmembrane</keyword>
<accession>A0ABS7L082</accession>
<dbReference type="RefSeq" id="WP_221861559.1">
    <property type="nucleotide sequence ID" value="NZ_JAIKTU010000010.1"/>
</dbReference>
<evidence type="ECO:0000313" key="2">
    <source>
        <dbReference type="EMBL" id="MBY0756297.1"/>
    </source>
</evidence>
<dbReference type="InterPro" id="IPR020275">
    <property type="entry name" value="DUF5592"/>
</dbReference>
<sequence>MNFNIPKEIEAETKIWKLYWFDILFILAYMGIANILKFLVYQKFIIIYYIFCFCSALFLTSKSIHNPKKRNFKSIYLAFTRDRNTYRRFYK</sequence>
<dbReference type="Proteomes" id="UP001299068">
    <property type="component" value="Unassembled WGS sequence"/>
</dbReference>
<feature type="transmembrane region" description="Helical" evidence="1">
    <location>
        <begin position="46"/>
        <end position="64"/>
    </location>
</feature>
<dbReference type="Pfam" id="PF17332">
    <property type="entry name" value="DUF5592"/>
    <property type="match status" value="1"/>
</dbReference>
<dbReference type="EMBL" id="JAIKTU010000010">
    <property type="protein sequence ID" value="MBY0756297.1"/>
    <property type="molecule type" value="Genomic_DNA"/>
</dbReference>
<proteinExistence type="predicted"/>
<evidence type="ECO:0000313" key="3">
    <source>
        <dbReference type="Proteomes" id="UP001299068"/>
    </source>
</evidence>
<protein>
    <submittedName>
        <fullName evidence="2">DUF5592 family protein</fullName>
    </submittedName>
</protein>
<gene>
    <name evidence="2" type="ORF">K5V21_12650</name>
</gene>
<keyword evidence="1" id="KW-0472">Membrane</keyword>
<keyword evidence="3" id="KW-1185">Reference proteome</keyword>
<evidence type="ECO:0000256" key="1">
    <source>
        <dbReference type="SAM" id="Phobius"/>
    </source>
</evidence>